<feature type="non-terminal residue" evidence="1">
    <location>
        <position position="1"/>
    </location>
</feature>
<dbReference type="EMBL" id="BARW01006548">
    <property type="protein sequence ID" value="GAI77430.1"/>
    <property type="molecule type" value="Genomic_DNA"/>
</dbReference>
<reference evidence="1" key="1">
    <citation type="journal article" date="2014" name="Front. Microbiol.">
        <title>High frequency of phylogenetically diverse reductive dehalogenase-homologous genes in deep subseafloor sedimentary metagenomes.</title>
        <authorList>
            <person name="Kawai M."/>
            <person name="Futagami T."/>
            <person name="Toyoda A."/>
            <person name="Takaki Y."/>
            <person name="Nishi S."/>
            <person name="Hori S."/>
            <person name="Arai W."/>
            <person name="Tsubouchi T."/>
            <person name="Morono Y."/>
            <person name="Uchiyama I."/>
            <person name="Ito T."/>
            <person name="Fujiyama A."/>
            <person name="Inagaki F."/>
            <person name="Takami H."/>
        </authorList>
    </citation>
    <scope>NUCLEOTIDE SEQUENCE</scope>
    <source>
        <strain evidence="1">Expedition CK06-06</strain>
    </source>
</reference>
<dbReference type="AlphaFoldDB" id="X1SPZ8"/>
<comment type="caution">
    <text evidence="1">The sequence shown here is derived from an EMBL/GenBank/DDBJ whole genome shotgun (WGS) entry which is preliminary data.</text>
</comment>
<accession>X1SPZ8</accession>
<name>X1SPZ8_9ZZZZ</name>
<protein>
    <submittedName>
        <fullName evidence="1">Uncharacterized protein</fullName>
    </submittedName>
</protein>
<proteinExistence type="predicted"/>
<sequence length="161" mass="19143">PIVLILPGMKAYNRNRLIQKHINFIIENKQIFIPSLMIDLKEYLTKPKQKSILQPAAQCMILYHLQKQKLNYLNYKQLARLLQYRYLTISRAVENLNTLGICRVDGTKLKKIVFDLDKKELWEKALPFMNTPVKKKVYINDTLPDEIIFKTNINAFYIEWE</sequence>
<organism evidence="1">
    <name type="scientific">marine sediment metagenome</name>
    <dbReference type="NCBI Taxonomy" id="412755"/>
    <lineage>
        <taxon>unclassified sequences</taxon>
        <taxon>metagenomes</taxon>
        <taxon>ecological metagenomes</taxon>
    </lineage>
</organism>
<gene>
    <name evidence="1" type="ORF">S12H4_13755</name>
</gene>
<evidence type="ECO:0000313" key="1">
    <source>
        <dbReference type="EMBL" id="GAI77430.1"/>
    </source>
</evidence>